<feature type="transmembrane region" description="Helical" evidence="8">
    <location>
        <begin position="278"/>
        <end position="295"/>
    </location>
</feature>
<keyword evidence="10" id="KW-1185">Reference proteome</keyword>
<proteinExistence type="predicted"/>
<feature type="transmembrane region" description="Helical" evidence="8">
    <location>
        <begin position="66"/>
        <end position="86"/>
    </location>
</feature>
<keyword evidence="6" id="KW-0479">Metal-binding</keyword>
<reference evidence="9" key="2">
    <citation type="submission" date="2017-05" db="UniProtKB">
        <authorList>
            <consortium name="EnsemblMetazoa"/>
        </authorList>
    </citation>
    <scope>IDENTIFICATION</scope>
</reference>
<feature type="transmembrane region" description="Helical" evidence="8">
    <location>
        <begin position="480"/>
        <end position="503"/>
    </location>
</feature>
<feature type="binding site" evidence="6">
    <location>
        <position position="77"/>
    </location>
    <ligand>
        <name>Na(+)</name>
        <dbReference type="ChEBI" id="CHEBI:29101"/>
        <label>1</label>
    </ligand>
</feature>
<dbReference type="EnsemblMetazoa" id="Aqu2.1.24989_001">
    <property type="protein sequence ID" value="Aqu2.1.24989_001"/>
    <property type="gene ID" value="Aqu2.1.24989"/>
</dbReference>
<feature type="transmembrane region" description="Helical" evidence="8">
    <location>
        <begin position="197"/>
        <end position="216"/>
    </location>
</feature>
<dbReference type="EnsemblMetazoa" id="XM_003388413.2">
    <property type="protein sequence ID" value="XP_003388461.1"/>
    <property type="gene ID" value="LOC100631955"/>
</dbReference>
<dbReference type="Pfam" id="PF00209">
    <property type="entry name" value="SNF"/>
    <property type="match status" value="2"/>
</dbReference>
<sequence length="634" mass="70929">MSEKESLLSPEPPIYSATELPGYKLPKRQGVVVKSAKTVWLGTKAVLGVQSSNGEDGGKGQFSSSLGVLLSMLGCVVGTGNIWRFPRIMATHADEGGALVFLLVWFLFLLIWSIPICLIEYGIGRYTKKSVIESFAKMIGPSYRWMGVFISLETLAVGSFYSVLLGYCAYYSVFFIVNKLPDQLEIAEGHFDDLINSPWPIICHLICIGLACLAISRGVSSIEPVNRIIVPTLLLIVVFTFYWALFMPYGGMGIIHMFSPSWKSFGDADLWRDALTQNAWDTGAGGALFLTYATYMKREQGVVKLGSTTPALNNLVSLLCGMTVFCNVFSFEYYKGSSITEIVDVLKTNGPFNTGITFIQMPLLYGSISGGRCLAILFFFCVTLAGLSSLISILELCVHVLEDFGIRRWLGTIIVFILSSSIGLASALSNTIFANQDAVWSQGLIVCGSLLIFLVIRYGIFKFRKECVNEYGINDWPLPYLWVFIVLIVCPIEGIGMLIWWLIDSIINASDPYEEPGAWWMFHTTSLFMVFTQWTIAICISLLLNWYIKPIKRIKRFNIEFTKSFRSYFRDRILPWIIIHEPEPILPPIDGDPPTTSSEATIGEGSENNYPMKKKNQSPSFRKLEIDDIKDETL</sequence>
<evidence type="ECO:0000256" key="4">
    <source>
        <dbReference type="ARBA" id="ARBA00022989"/>
    </source>
</evidence>
<dbReference type="PROSITE" id="PS50267">
    <property type="entry name" value="NA_NEUROTRAN_SYMP_3"/>
    <property type="match status" value="1"/>
</dbReference>
<dbReference type="OrthoDB" id="6581954at2759"/>
<feature type="binding site" evidence="6">
    <location>
        <position position="74"/>
    </location>
    <ligand>
        <name>Na(+)</name>
        <dbReference type="ChEBI" id="CHEBI:29101"/>
        <label>1</label>
    </ligand>
</feature>
<dbReference type="KEGG" id="aqu:100631955"/>
<keyword evidence="2" id="KW-0813">Transport</keyword>
<dbReference type="GO" id="GO:0046872">
    <property type="term" value="F:metal ion binding"/>
    <property type="evidence" value="ECO:0007669"/>
    <property type="project" value="UniProtKB-KW"/>
</dbReference>
<keyword evidence="5 8" id="KW-0472">Membrane</keyword>
<dbReference type="GO" id="GO:0016020">
    <property type="term" value="C:membrane"/>
    <property type="evidence" value="ECO:0007669"/>
    <property type="project" value="UniProtKB-SubCell"/>
</dbReference>
<dbReference type="PRINTS" id="PR00176">
    <property type="entry name" value="NANEUSMPORT"/>
</dbReference>
<dbReference type="Proteomes" id="UP000007879">
    <property type="component" value="Unassembled WGS sequence"/>
</dbReference>
<feature type="region of interest" description="Disordered" evidence="7">
    <location>
        <begin position="587"/>
        <end position="634"/>
    </location>
</feature>
<keyword evidence="3 8" id="KW-0812">Transmembrane</keyword>
<dbReference type="eggNOG" id="KOG3660">
    <property type="taxonomic scope" value="Eukaryota"/>
</dbReference>
<evidence type="ECO:0000256" key="8">
    <source>
        <dbReference type="SAM" id="Phobius"/>
    </source>
</evidence>
<protein>
    <recommendedName>
        <fullName evidence="11">Transporter</fullName>
    </recommendedName>
</protein>
<accession>A0A1X7UBF3</accession>
<dbReference type="NCBIfam" id="NF037979">
    <property type="entry name" value="Na_transp"/>
    <property type="match status" value="1"/>
</dbReference>
<dbReference type="OMA" id="VILLEWG"/>
<dbReference type="InterPro" id="IPR000175">
    <property type="entry name" value="Na/ntran_symport"/>
</dbReference>
<evidence type="ECO:0000256" key="1">
    <source>
        <dbReference type="ARBA" id="ARBA00004141"/>
    </source>
</evidence>
<feature type="transmembrane region" description="Helical" evidence="8">
    <location>
        <begin position="145"/>
        <end position="177"/>
    </location>
</feature>
<evidence type="ECO:0000256" key="5">
    <source>
        <dbReference type="ARBA" id="ARBA00023136"/>
    </source>
</evidence>
<dbReference type="STRING" id="400682.A0A1X7UBF3"/>
<feature type="transmembrane region" description="Helical" evidence="8">
    <location>
        <begin position="315"/>
        <end position="334"/>
    </location>
</feature>
<keyword evidence="6" id="KW-0915">Sodium</keyword>
<feature type="transmembrane region" description="Helical" evidence="8">
    <location>
        <begin position="409"/>
        <end position="433"/>
    </location>
</feature>
<reference evidence="10" key="1">
    <citation type="journal article" date="2010" name="Nature">
        <title>The Amphimedon queenslandica genome and the evolution of animal complexity.</title>
        <authorList>
            <person name="Srivastava M."/>
            <person name="Simakov O."/>
            <person name="Chapman J."/>
            <person name="Fahey B."/>
            <person name="Gauthier M.E."/>
            <person name="Mitros T."/>
            <person name="Richards G.S."/>
            <person name="Conaco C."/>
            <person name="Dacre M."/>
            <person name="Hellsten U."/>
            <person name="Larroux C."/>
            <person name="Putnam N.H."/>
            <person name="Stanke M."/>
            <person name="Adamska M."/>
            <person name="Darling A."/>
            <person name="Degnan S.M."/>
            <person name="Oakley T.H."/>
            <person name="Plachetzki D.C."/>
            <person name="Zhai Y."/>
            <person name="Adamski M."/>
            <person name="Calcino A."/>
            <person name="Cummins S.F."/>
            <person name="Goodstein D.M."/>
            <person name="Harris C."/>
            <person name="Jackson D.J."/>
            <person name="Leys S.P."/>
            <person name="Shu S."/>
            <person name="Woodcroft B.J."/>
            <person name="Vervoort M."/>
            <person name="Kosik K.S."/>
            <person name="Manning G."/>
            <person name="Degnan B.M."/>
            <person name="Rokhsar D.S."/>
        </authorList>
    </citation>
    <scope>NUCLEOTIDE SEQUENCE [LARGE SCALE GENOMIC DNA]</scope>
</reference>
<evidence type="ECO:0000256" key="7">
    <source>
        <dbReference type="SAM" id="MobiDB-lite"/>
    </source>
</evidence>
<dbReference type="InterPro" id="IPR037272">
    <property type="entry name" value="SNS_sf"/>
</dbReference>
<feature type="transmembrane region" description="Helical" evidence="8">
    <location>
        <begin position="374"/>
        <end position="397"/>
    </location>
</feature>
<feature type="binding site" evidence="6">
    <location>
        <position position="389"/>
    </location>
    <ligand>
        <name>Na(+)</name>
        <dbReference type="ChEBI" id="CHEBI:29101"/>
        <label>1</label>
    </ligand>
</feature>
<dbReference type="InParanoid" id="A0A1X7UBF3"/>
<feature type="transmembrane region" description="Helical" evidence="8">
    <location>
        <begin position="98"/>
        <end position="124"/>
    </location>
</feature>
<name>A0A1X7UBF3_AMPQE</name>
<evidence type="ECO:0000256" key="3">
    <source>
        <dbReference type="ARBA" id="ARBA00022692"/>
    </source>
</evidence>
<dbReference type="PANTHER" id="PTHR42948:SF1">
    <property type="entry name" value="TRANSPORTER"/>
    <property type="match status" value="1"/>
</dbReference>
<evidence type="ECO:0000256" key="2">
    <source>
        <dbReference type="ARBA" id="ARBA00022448"/>
    </source>
</evidence>
<feature type="binding site" evidence="6">
    <location>
        <position position="313"/>
    </location>
    <ligand>
        <name>Na(+)</name>
        <dbReference type="ChEBI" id="CHEBI:29101"/>
        <label>1</label>
    </ligand>
</feature>
<feature type="transmembrane region" description="Helical" evidence="8">
    <location>
        <begin position="523"/>
        <end position="548"/>
    </location>
</feature>
<gene>
    <name evidence="9" type="primary">100631955</name>
</gene>
<feature type="compositionally biased region" description="Basic and acidic residues" evidence="7">
    <location>
        <begin position="622"/>
        <end position="634"/>
    </location>
</feature>
<dbReference type="PANTHER" id="PTHR42948">
    <property type="entry name" value="TRANSPORTER"/>
    <property type="match status" value="1"/>
</dbReference>
<feature type="binding site" evidence="6">
    <location>
        <position position="81"/>
    </location>
    <ligand>
        <name>Na(+)</name>
        <dbReference type="ChEBI" id="CHEBI:29101"/>
        <label>1</label>
    </ligand>
</feature>
<evidence type="ECO:0008006" key="11">
    <source>
        <dbReference type="Google" id="ProtNLM"/>
    </source>
</evidence>
<feature type="transmembrane region" description="Helical" evidence="8">
    <location>
        <begin position="228"/>
        <end position="258"/>
    </location>
</feature>
<dbReference type="SUPFAM" id="SSF161070">
    <property type="entry name" value="SNF-like"/>
    <property type="match status" value="1"/>
</dbReference>
<evidence type="ECO:0000256" key="6">
    <source>
        <dbReference type="PIRSR" id="PIRSR600175-1"/>
    </source>
</evidence>
<comment type="subcellular location">
    <subcellularLocation>
        <location evidence="1">Membrane</location>
        <topology evidence="1">Multi-pass membrane protein</topology>
    </subcellularLocation>
</comment>
<dbReference type="AlphaFoldDB" id="A0A1X7UBF3"/>
<keyword evidence="4 8" id="KW-1133">Transmembrane helix</keyword>
<feature type="transmembrane region" description="Helical" evidence="8">
    <location>
        <begin position="439"/>
        <end position="460"/>
    </location>
</feature>
<evidence type="ECO:0000313" key="10">
    <source>
        <dbReference type="Proteomes" id="UP000007879"/>
    </source>
</evidence>
<evidence type="ECO:0000313" key="9">
    <source>
        <dbReference type="EnsemblMetazoa" id="Aqu2.1.24989_001"/>
    </source>
</evidence>
<organism evidence="9">
    <name type="scientific">Amphimedon queenslandica</name>
    <name type="common">Sponge</name>
    <dbReference type="NCBI Taxonomy" id="400682"/>
    <lineage>
        <taxon>Eukaryota</taxon>
        <taxon>Metazoa</taxon>
        <taxon>Porifera</taxon>
        <taxon>Demospongiae</taxon>
        <taxon>Heteroscleromorpha</taxon>
        <taxon>Haplosclerida</taxon>
        <taxon>Niphatidae</taxon>
        <taxon>Amphimedon</taxon>
    </lineage>
</organism>